<accession>A0ABT5ZHM3</accession>
<protein>
    <submittedName>
        <fullName evidence="1">Uncharacterized protein</fullName>
    </submittedName>
</protein>
<gene>
    <name evidence="1" type="ORF">P3G67_04620</name>
</gene>
<organism evidence="1 2">
    <name type="scientific">Streptomyces silvisoli</name>
    <dbReference type="NCBI Taxonomy" id="3034235"/>
    <lineage>
        <taxon>Bacteria</taxon>
        <taxon>Bacillati</taxon>
        <taxon>Actinomycetota</taxon>
        <taxon>Actinomycetes</taxon>
        <taxon>Kitasatosporales</taxon>
        <taxon>Streptomycetaceae</taxon>
        <taxon>Streptomyces</taxon>
    </lineage>
</organism>
<dbReference type="Proteomes" id="UP001216579">
    <property type="component" value="Unassembled WGS sequence"/>
</dbReference>
<evidence type="ECO:0000313" key="1">
    <source>
        <dbReference type="EMBL" id="MDF3288518.1"/>
    </source>
</evidence>
<dbReference type="RefSeq" id="WP_276092296.1">
    <property type="nucleotide sequence ID" value="NZ_JARJBC010000002.1"/>
</dbReference>
<reference evidence="1 2" key="1">
    <citation type="submission" date="2023-03" db="EMBL/GenBank/DDBJ databases">
        <title>Draft genome sequence of Streptomyces sp. RB6PN23 isolated from peat swamp forest in Thailand.</title>
        <authorList>
            <person name="Klaysubun C."/>
            <person name="Duangmal K."/>
        </authorList>
    </citation>
    <scope>NUCLEOTIDE SEQUENCE [LARGE SCALE GENOMIC DNA]</scope>
    <source>
        <strain evidence="1 2">RB6PN23</strain>
    </source>
</reference>
<name>A0ABT5ZHM3_9ACTN</name>
<evidence type="ECO:0000313" key="2">
    <source>
        <dbReference type="Proteomes" id="UP001216579"/>
    </source>
</evidence>
<comment type="caution">
    <text evidence="1">The sequence shown here is derived from an EMBL/GenBank/DDBJ whole genome shotgun (WGS) entry which is preliminary data.</text>
</comment>
<dbReference type="EMBL" id="JARJBC010000002">
    <property type="protein sequence ID" value="MDF3288518.1"/>
    <property type="molecule type" value="Genomic_DNA"/>
</dbReference>
<proteinExistence type="predicted"/>
<sequence length="42" mass="4446">MERSTREGGTNALRAAGFTVEGRAMRTVRQACHPARTGAGTL</sequence>
<keyword evidence="2" id="KW-1185">Reference proteome</keyword>